<protein>
    <submittedName>
        <fullName evidence="1">Uncharacterized protein</fullName>
    </submittedName>
</protein>
<reference evidence="1 2" key="1">
    <citation type="journal article" date="2015" name="Nature">
        <title>rRNA introns, odd ribosomes, and small enigmatic genomes across a large radiation of phyla.</title>
        <authorList>
            <person name="Brown C.T."/>
            <person name="Hug L.A."/>
            <person name="Thomas B.C."/>
            <person name="Sharon I."/>
            <person name="Castelle C.J."/>
            <person name="Singh A."/>
            <person name="Wilkins M.J."/>
            <person name="Williams K.H."/>
            <person name="Banfield J.F."/>
        </authorList>
    </citation>
    <scope>NUCLEOTIDE SEQUENCE [LARGE SCALE GENOMIC DNA]</scope>
</reference>
<dbReference type="AlphaFoldDB" id="A0A0G1M3Y0"/>
<organism evidence="1 2">
    <name type="scientific">Candidatus Amesbacteria bacterium GW2011_GWC2_45_19</name>
    <dbReference type="NCBI Taxonomy" id="1618366"/>
    <lineage>
        <taxon>Bacteria</taxon>
        <taxon>Candidatus Amesiibacteriota</taxon>
    </lineage>
</organism>
<name>A0A0G1M3Y0_9BACT</name>
<evidence type="ECO:0000313" key="2">
    <source>
        <dbReference type="Proteomes" id="UP000034264"/>
    </source>
</evidence>
<accession>A0A0G1M3Y0</accession>
<dbReference type="Proteomes" id="UP000034264">
    <property type="component" value="Unassembled WGS sequence"/>
</dbReference>
<dbReference type="EMBL" id="LCKS01000005">
    <property type="protein sequence ID" value="KKU02929.1"/>
    <property type="molecule type" value="Genomic_DNA"/>
</dbReference>
<proteinExistence type="predicted"/>
<comment type="caution">
    <text evidence="1">The sequence shown here is derived from an EMBL/GenBank/DDBJ whole genome shotgun (WGS) entry which is preliminary data.</text>
</comment>
<sequence length="109" mass="12317">MSKVDQLIVEAQKTRGVNSEKIARQALEIMQKAGGIYSHWATDQHKDRTEHFDELVLGLDGTEYKIGIGSSETNRRDDRKKYPDIYHLVVLPGETPEQITLKVIALLGL</sequence>
<gene>
    <name evidence="1" type="ORF">UX05_C0005G0006</name>
</gene>
<evidence type="ECO:0000313" key="1">
    <source>
        <dbReference type="EMBL" id="KKU02929.1"/>
    </source>
</evidence>